<dbReference type="CDD" id="cd02440">
    <property type="entry name" value="AdoMet_MTases"/>
    <property type="match status" value="1"/>
</dbReference>
<dbReference type="AlphaFoldDB" id="A0A975Y2X8"/>
<keyword evidence="2" id="KW-1185">Reference proteome</keyword>
<reference evidence="1" key="1">
    <citation type="submission" date="2017-04" db="EMBL/GenBank/DDBJ databases">
        <title>Genome deletions in a multicellular cyanobacterial endosymbiont for morphological adaptation in marine diatoms.</title>
        <authorList>
            <person name="Wang Y."/>
            <person name="Gao H."/>
            <person name="Li R."/>
            <person name="Xu X."/>
        </authorList>
    </citation>
    <scope>NUCLEOTIDE SEQUENCE</scope>
    <source>
        <strain evidence="1">FACHB 800</strain>
    </source>
</reference>
<protein>
    <recommendedName>
        <fullName evidence="3">Methyltransferase type 12</fullName>
    </recommendedName>
</protein>
<sequence length="207" mass="24385">MFYNPLRTLPGFKKIRSSLDFLLGNSKIPTNWSRVIMQQETRKLVEGLQPSQLKVLEISGNYWEKTGFKEYKAIHYPEYDICETVLPKTFDLIIADQVFEHLLWPYRAGKNVYQMLNPGGYFLISTPFLVRIHNYPIDCSRWTEIGLKYFLAECGFPLETTQTGSWGNRACIKANWRDWVIYRPIFLHSLKNEPDFPYCVWALTQKI</sequence>
<dbReference type="KEGG" id="rsin:B6N60_00168"/>
<organism evidence="1 2">
    <name type="scientific">Richelia sinica FACHB-800</name>
    <dbReference type="NCBI Taxonomy" id="1357546"/>
    <lineage>
        <taxon>Bacteria</taxon>
        <taxon>Bacillati</taxon>
        <taxon>Cyanobacteriota</taxon>
        <taxon>Cyanophyceae</taxon>
        <taxon>Nostocales</taxon>
        <taxon>Nostocaceae</taxon>
        <taxon>Richelia</taxon>
    </lineage>
</organism>
<evidence type="ECO:0000313" key="2">
    <source>
        <dbReference type="Proteomes" id="UP000683511"/>
    </source>
</evidence>
<name>A0A975Y2X8_9NOST</name>
<dbReference type="InterPro" id="IPR029063">
    <property type="entry name" value="SAM-dependent_MTases_sf"/>
</dbReference>
<proteinExistence type="predicted"/>
<dbReference type="SUPFAM" id="SSF53335">
    <property type="entry name" value="S-adenosyl-L-methionine-dependent methyltransferases"/>
    <property type="match status" value="1"/>
</dbReference>
<dbReference type="Gene3D" id="3.40.50.150">
    <property type="entry name" value="Vaccinia Virus protein VP39"/>
    <property type="match status" value="1"/>
</dbReference>
<evidence type="ECO:0000313" key="1">
    <source>
        <dbReference type="EMBL" id="QXE21492.1"/>
    </source>
</evidence>
<evidence type="ECO:0008006" key="3">
    <source>
        <dbReference type="Google" id="ProtNLM"/>
    </source>
</evidence>
<gene>
    <name evidence="1" type="ORF">B6N60_00168</name>
</gene>
<dbReference type="Pfam" id="PF13489">
    <property type="entry name" value="Methyltransf_23"/>
    <property type="match status" value="1"/>
</dbReference>
<dbReference type="Proteomes" id="UP000683511">
    <property type="component" value="Chromosome"/>
</dbReference>
<accession>A0A975Y2X8</accession>
<dbReference type="EMBL" id="CP021056">
    <property type="protein sequence ID" value="QXE21492.1"/>
    <property type="molecule type" value="Genomic_DNA"/>
</dbReference>